<keyword evidence="3" id="KW-1185">Reference proteome</keyword>
<feature type="compositionally biased region" description="Basic and acidic residues" evidence="1">
    <location>
        <begin position="15"/>
        <end position="24"/>
    </location>
</feature>
<name>A0A0P1ALC0_PLAHL</name>
<accession>A0A0P1ALC0</accession>
<dbReference type="EMBL" id="CCYD01000610">
    <property type="protein sequence ID" value="CEG42104.1"/>
    <property type="molecule type" value="Genomic_DNA"/>
</dbReference>
<protein>
    <submittedName>
        <fullName evidence="2">Uncharacterized protein</fullName>
    </submittedName>
</protein>
<dbReference type="GeneID" id="36407463"/>
<dbReference type="RefSeq" id="XP_024578473.1">
    <property type="nucleotide sequence ID" value="XM_024727947.1"/>
</dbReference>
<feature type="region of interest" description="Disordered" evidence="1">
    <location>
        <begin position="1"/>
        <end position="26"/>
    </location>
</feature>
<feature type="region of interest" description="Disordered" evidence="1">
    <location>
        <begin position="217"/>
        <end position="238"/>
    </location>
</feature>
<feature type="compositionally biased region" description="Basic and acidic residues" evidence="1">
    <location>
        <begin position="217"/>
        <end position="231"/>
    </location>
</feature>
<dbReference type="Proteomes" id="UP000054928">
    <property type="component" value="Unassembled WGS sequence"/>
</dbReference>
<dbReference type="AlphaFoldDB" id="A0A0P1ALC0"/>
<proteinExistence type="predicted"/>
<organism evidence="2 3">
    <name type="scientific">Plasmopara halstedii</name>
    <name type="common">Downy mildew of sunflower</name>
    <dbReference type="NCBI Taxonomy" id="4781"/>
    <lineage>
        <taxon>Eukaryota</taxon>
        <taxon>Sar</taxon>
        <taxon>Stramenopiles</taxon>
        <taxon>Oomycota</taxon>
        <taxon>Peronosporomycetes</taxon>
        <taxon>Peronosporales</taxon>
        <taxon>Peronosporaceae</taxon>
        <taxon>Plasmopara</taxon>
    </lineage>
</organism>
<evidence type="ECO:0000256" key="1">
    <source>
        <dbReference type="SAM" id="MobiDB-lite"/>
    </source>
</evidence>
<reference evidence="3" key="1">
    <citation type="submission" date="2014-09" db="EMBL/GenBank/DDBJ databases">
        <authorList>
            <person name="Sharma Rahul"/>
            <person name="Thines Marco"/>
        </authorList>
    </citation>
    <scope>NUCLEOTIDE SEQUENCE [LARGE SCALE GENOMIC DNA]</scope>
</reference>
<evidence type="ECO:0000313" key="3">
    <source>
        <dbReference type="Proteomes" id="UP000054928"/>
    </source>
</evidence>
<dbReference type="OMA" id="WEYSAER"/>
<feature type="region of interest" description="Disordered" evidence="1">
    <location>
        <begin position="191"/>
        <end position="210"/>
    </location>
</feature>
<evidence type="ECO:0000313" key="2">
    <source>
        <dbReference type="EMBL" id="CEG42104.1"/>
    </source>
</evidence>
<sequence length="477" mass="53945">MSRQRTERSIAATRHSQDSDHLDDSQFESTIDTDTHEKSTLCCVRCFQLISETPLEDRTDLSEPTLLCTSCFQHLSGKTHNFTAVHSSGSRALSPLPKLSLLVKAEAKCQDQLQLLQSQQQVLQQQRQSLLATKQAKEEALAVERKLARRRRKHFLIIQECRKREEELKLQQYLDGGKTSCSKQDGAYVKKKLKPRRRKSEPTAELSVQISKTVSKHDETVHSIASKDRSSSHPTNSLERRKQVLACYAQDLSPLVEGHKPRRLLLSNPVTAAGSSVNTTKSRKVNLNSEQLAVTAITTQTKNKLKCQTIERKLSKLRSLKIGKQIGKFNPQHYKKNNQFDEVNRREMSKALCKVKIASPQTSYHFVDRSTSLTAEIKPVSWASGLLPQLDLKSEEKCVDFSRPLQAVAVQHDNNQQITIAPSNRQLSDAFLPATKRESLAYTTLNFPRWEYSTERLSSLLKKYNVPVPTATTTADT</sequence>
<dbReference type="OrthoDB" id="78207at2759"/>